<dbReference type="RefSeq" id="WP_093914219.1">
    <property type="nucleotide sequence ID" value="NZ_FONL01000023.1"/>
</dbReference>
<evidence type="ECO:0000313" key="2">
    <source>
        <dbReference type="Proteomes" id="UP000198896"/>
    </source>
</evidence>
<accession>A0A1I2DRY8</accession>
<name>A0A1I2DRY8_9FIRM</name>
<protein>
    <submittedName>
        <fullName evidence="1">Uncharacterized protein</fullName>
    </submittedName>
</protein>
<evidence type="ECO:0000313" key="1">
    <source>
        <dbReference type="EMBL" id="SFE83265.1"/>
    </source>
</evidence>
<organism evidence="1 2">
    <name type="scientific">Succiniclasticum ruminis DSM 9236</name>
    <dbReference type="NCBI Taxonomy" id="1123323"/>
    <lineage>
        <taxon>Bacteria</taxon>
        <taxon>Bacillati</taxon>
        <taxon>Bacillota</taxon>
        <taxon>Negativicutes</taxon>
        <taxon>Acidaminococcales</taxon>
        <taxon>Acidaminococcaceae</taxon>
        <taxon>Succiniclasticum</taxon>
    </lineage>
</organism>
<keyword evidence="2" id="KW-1185">Reference proteome</keyword>
<sequence>MNKRFAKKASSIREDKIKLYVLNDDVLNMVKHAKAIGSSPSYYINDAIQLFNCAVKDIDLPDFSYDEKSLIANCLCGSEISDNFIHLLDVEVSDLIADGYKYFNDEENGFTESHKNFIAKIHNLNYMQRVKLIHIIQSEIRYV</sequence>
<gene>
    <name evidence="1" type="ORF">SAMN05216245_1237</name>
</gene>
<dbReference type="EMBL" id="FONL01000023">
    <property type="protein sequence ID" value="SFE83265.1"/>
    <property type="molecule type" value="Genomic_DNA"/>
</dbReference>
<dbReference type="Proteomes" id="UP000198896">
    <property type="component" value="Unassembled WGS sequence"/>
</dbReference>
<reference evidence="1 2" key="1">
    <citation type="submission" date="2016-10" db="EMBL/GenBank/DDBJ databases">
        <authorList>
            <person name="de Groot N.N."/>
        </authorList>
    </citation>
    <scope>NUCLEOTIDE SEQUENCE [LARGE SCALE GENOMIC DNA]</scope>
    <source>
        <strain evidence="1 2">DSM 9236</strain>
    </source>
</reference>
<dbReference type="AlphaFoldDB" id="A0A1I2DRY8"/>
<dbReference type="STRING" id="1123323.SAMN05216245_1237"/>
<proteinExistence type="predicted"/>